<dbReference type="Pfam" id="PF01316">
    <property type="entry name" value="Arg_repressor"/>
    <property type="match status" value="1"/>
</dbReference>
<dbReference type="SUPFAM" id="SSF55252">
    <property type="entry name" value="C-terminal domain of arginine repressor"/>
    <property type="match status" value="1"/>
</dbReference>
<dbReference type="InterPro" id="IPR001669">
    <property type="entry name" value="Arg_repress"/>
</dbReference>
<dbReference type="PRINTS" id="PR01467">
    <property type="entry name" value="ARGREPRESSOR"/>
</dbReference>
<keyword evidence="6 7" id="KW-0804">Transcription</keyword>
<comment type="pathway">
    <text evidence="7">Amino-acid biosynthesis; L-arginine biosynthesis [regulation].</text>
</comment>
<accession>A0A976RRI3</accession>
<dbReference type="GO" id="GO:0003677">
    <property type="term" value="F:DNA binding"/>
    <property type="evidence" value="ECO:0007669"/>
    <property type="project" value="UniProtKB-KW"/>
</dbReference>
<dbReference type="InterPro" id="IPR036388">
    <property type="entry name" value="WH-like_DNA-bd_sf"/>
</dbReference>
<keyword evidence="3 7" id="KW-0963">Cytoplasm</keyword>
<keyword evidence="4 7" id="KW-0805">Transcription regulation</keyword>
<dbReference type="InterPro" id="IPR020899">
    <property type="entry name" value="Arg_repress_C"/>
</dbReference>
<dbReference type="GO" id="GO:0003700">
    <property type="term" value="F:DNA-binding transcription factor activity"/>
    <property type="evidence" value="ECO:0007669"/>
    <property type="project" value="UniProtKB-UniRule"/>
</dbReference>
<keyword evidence="7" id="KW-0055">Arginine biosynthesis</keyword>
<evidence type="ECO:0000313" key="10">
    <source>
        <dbReference type="EMBL" id="UQS86454.1"/>
    </source>
</evidence>
<dbReference type="KEGG" id="lbe:MOO44_06055"/>
<dbReference type="Proteomes" id="UP000831181">
    <property type="component" value="Chromosome"/>
</dbReference>
<gene>
    <name evidence="7" type="primary">argR</name>
    <name evidence="10" type="ORF">MOO44_06055</name>
</gene>
<dbReference type="GO" id="GO:0006526">
    <property type="term" value="P:L-arginine biosynthetic process"/>
    <property type="evidence" value="ECO:0007669"/>
    <property type="project" value="UniProtKB-KW"/>
</dbReference>
<evidence type="ECO:0000259" key="8">
    <source>
        <dbReference type="Pfam" id="PF01316"/>
    </source>
</evidence>
<sequence length="152" mass="17361">MKKEVRQAAIERIINQFPISKQEQLMHKLKEAGINATQATISRDIREMNIIKQQDGDKWRYMVYKNDNPNELAHLYELIEDSVTSAEQIQFINIVHTIPSYANNLAAVIDDLKLDSISGTVAGHDTVVIFSANNNYAESVNKMFMDHLNIEL</sequence>
<name>A0A976RRI3_9LACO</name>
<dbReference type="HAMAP" id="MF_00173">
    <property type="entry name" value="Arg_repressor"/>
    <property type="match status" value="1"/>
</dbReference>
<dbReference type="Pfam" id="PF02863">
    <property type="entry name" value="Arg_repressor_C"/>
    <property type="match status" value="1"/>
</dbReference>
<reference evidence="10" key="1">
    <citation type="journal article" date="2022" name="Int. J. Syst. Evol. Microbiol.">
        <title>Apilactobacillus apisilvae sp. nov., Nicolia spurrieriana gen. nov. sp. nov., Bombilactobacillus folatiphilus sp. nov. and Bombilactobacillus thymidiniphilus sp. nov., four new lactic acid bacterial isolates from stingless bees Tetragonula carbonaria and Austroplebeia australis.</title>
        <authorList>
            <person name="Oliphant S.A."/>
            <person name="Watson-Haigh N.S."/>
            <person name="Sumby K.M."/>
            <person name="Gardner J."/>
            <person name="Groom S."/>
            <person name="Jiranek V."/>
        </authorList>
    </citation>
    <scope>NUCLEOTIDE SEQUENCE</scope>
    <source>
        <strain evidence="10">SGEP1_A5</strain>
    </source>
</reference>
<dbReference type="AlphaFoldDB" id="A0A976RRI3"/>
<evidence type="ECO:0000313" key="11">
    <source>
        <dbReference type="Proteomes" id="UP000831181"/>
    </source>
</evidence>
<dbReference type="PANTHER" id="PTHR34471">
    <property type="entry name" value="ARGININE REPRESSOR"/>
    <property type="match status" value="1"/>
</dbReference>
<dbReference type="Gene3D" id="3.30.1360.40">
    <property type="match status" value="1"/>
</dbReference>
<dbReference type="GO" id="GO:0034618">
    <property type="term" value="F:arginine binding"/>
    <property type="evidence" value="ECO:0007669"/>
    <property type="project" value="InterPro"/>
</dbReference>
<evidence type="ECO:0000256" key="3">
    <source>
        <dbReference type="ARBA" id="ARBA00022490"/>
    </source>
</evidence>
<comment type="similarity">
    <text evidence="2 7">Belongs to the ArgR family.</text>
</comment>
<dbReference type="SUPFAM" id="SSF46785">
    <property type="entry name" value="Winged helix' DNA-binding domain"/>
    <property type="match status" value="1"/>
</dbReference>
<evidence type="ECO:0000256" key="2">
    <source>
        <dbReference type="ARBA" id="ARBA00008316"/>
    </source>
</evidence>
<evidence type="ECO:0000256" key="7">
    <source>
        <dbReference type="HAMAP-Rule" id="MF_00173"/>
    </source>
</evidence>
<proteinExistence type="inferred from homology"/>
<evidence type="ECO:0000256" key="5">
    <source>
        <dbReference type="ARBA" id="ARBA00023125"/>
    </source>
</evidence>
<dbReference type="InterPro" id="IPR036390">
    <property type="entry name" value="WH_DNA-bd_sf"/>
</dbReference>
<dbReference type="InterPro" id="IPR020900">
    <property type="entry name" value="Arg_repress_DNA-bd"/>
</dbReference>
<dbReference type="GO" id="GO:0005737">
    <property type="term" value="C:cytoplasm"/>
    <property type="evidence" value="ECO:0007669"/>
    <property type="project" value="UniProtKB-SubCell"/>
</dbReference>
<dbReference type="EMBL" id="CP093361">
    <property type="protein sequence ID" value="UQS86454.1"/>
    <property type="molecule type" value="Genomic_DNA"/>
</dbReference>
<evidence type="ECO:0000256" key="1">
    <source>
        <dbReference type="ARBA" id="ARBA00004496"/>
    </source>
</evidence>
<dbReference type="InterPro" id="IPR036251">
    <property type="entry name" value="Arg_repress_C_sf"/>
</dbReference>
<evidence type="ECO:0000259" key="9">
    <source>
        <dbReference type="Pfam" id="PF02863"/>
    </source>
</evidence>
<protein>
    <recommendedName>
        <fullName evidence="7">Arginine repressor</fullName>
    </recommendedName>
</protein>
<keyword evidence="11" id="KW-1185">Reference proteome</keyword>
<keyword evidence="7" id="KW-0678">Repressor</keyword>
<evidence type="ECO:0000256" key="6">
    <source>
        <dbReference type="ARBA" id="ARBA00023163"/>
    </source>
</evidence>
<dbReference type="GO" id="GO:0051259">
    <property type="term" value="P:protein complex oligomerization"/>
    <property type="evidence" value="ECO:0007669"/>
    <property type="project" value="InterPro"/>
</dbReference>
<dbReference type="GO" id="GO:1900079">
    <property type="term" value="P:regulation of arginine biosynthetic process"/>
    <property type="evidence" value="ECO:0007669"/>
    <property type="project" value="UniProtKB-UniRule"/>
</dbReference>
<comment type="subcellular location">
    <subcellularLocation>
        <location evidence="1 7">Cytoplasm</location>
    </subcellularLocation>
</comment>
<feature type="domain" description="Arginine repressor DNA-binding" evidence="8">
    <location>
        <begin position="1"/>
        <end position="67"/>
    </location>
</feature>
<keyword evidence="5 7" id="KW-0238">DNA-binding</keyword>
<evidence type="ECO:0000256" key="4">
    <source>
        <dbReference type="ARBA" id="ARBA00023015"/>
    </source>
</evidence>
<dbReference type="Gene3D" id="1.10.10.10">
    <property type="entry name" value="Winged helix-like DNA-binding domain superfamily/Winged helix DNA-binding domain"/>
    <property type="match status" value="1"/>
</dbReference>
<organism evidence="10 11">
    <name type="scientific">Nicoliella spurrieriana</name>
    <dbReference type="NCBI Taxonomy" id="2925830"/>
    <lineage>
        <taxon>Bacteria</taxon>
        <taxon>Bacillati</taxon>
        <taxon>Bacillota</taxon>
        <taxon>Bacilli</taxon>
        <taxon>Lactobacillales</taxon>
        <taxon>Lactobacillaceae</taxon>
        <taxon>Nicoliella</taxon>
    </lineage>
</organism>
<comment type="function">
    <text evidence="7">Regulates arginine biosynthesis genes.</text>
</comment>
<keyword evidence="7" id="KW-0028">Amino-acid biosynthesis</keyword>
<dbReference type="PANTHER" id="PTHR34471:SF1">
    <property type="entry name" value="ARGININE REPRESSOR"/>
    <property type="match status" value="1"/>
</dbReference>
<dbReference type="RefSeq" id="WP_260116257.1">
    <property type="nucleotide sequence ID" value="NZ_CP093361.1"/>
</dbReference>
<feature type="domain" description="Arginine repressor C-terminal" evidence="9">
    <location>
        <begin position="79"/>
        <end position="144"/>
    </location>
</feature>